<dbReference type="Pfam" id="PF12671">
    <property type="entry name" value="Amidase_6"/>
    <property type="match status" value="1"/>
</dbReference>
<proteinExistence type="predicted"/>
<feature type="domain" description="Putative amidase" evidence="2">
    <location>
        <begin position="210"/>
        <end position="386"/>
    </location>
</feature>
<keyword evidence="4" id="KW-1185">Reference proteome</keyword>
<dbReference type="Proteomes" id="UP000190105">
    <property type="component" value="Unassembled WGS sequence"/>
</dbReference>
<dbReference type="RefSeq" id="WP_078695188.1">
    <property type="nucleotide sequence ID" value="NZ_FUYH01000001.1"/>
</dbReference>
<evidence type="ECO:0000313" key="3">
    <source>
        <dbReference type="EMBL" id="SKA76180.1"/>
    </source>
</evidence>
<dbReference type="PANTHER" id="PTHR40032">
    <property type="entry name" value="EXPORTED PROTEIN-RELATED"/>
    <property type="match status" value="1"/>
</dbReference>
<dbReference type="STRING" id="1147123.SAMN05443428_101154"/>
<gene>
    <name evidence="3" type="ORF">SAMN05443428_101154</name>
</gene>
<evidence type="ECO:0000259" key="2">
    <source>
        <dbReference type="Pfam" id="PF12671"/>
    </source>
</evidence>
<accession>A0A1T4WFW0</accession>
<protein>
    <submittedName>
        <fullName evidence="3">Putative amidase domain-containing protein</fullName>
    </submittedName>
</protein>
<reference evidence="4" key="1">
    <citation type="submission" date="2017-02" db="EMBL/GenBank/DDBJ databases">
        <authorList>
            <person name="Varghese N."/>
            <person name="Submissions S."/>
        </authorList>
    </citation>
    <scope>NUCLEOTIDE SEQUENCE [LARGE SCALE GENOMIC DNA]</scope>
    <source>
        <strain evidence="4">USBA 833</strain>
    </source>
</reference>
<keyword evidence="1" id="KW-0472">Membrane</keyword>
<dbReference type="OrthoDB" id="2194542at2"/>
<organism evidence="3 4">
    <name type="scientific">Caloramator quimbayensis</name>
    <dbReference type="NCBI Taxonomy" id="1147123"/>
    <lineage>
        <taxon>Bacteria</taxon>
        <taxon>Bacillati</taxon>
        <taxon>Bacillota</taxon>
        <taxon>Clostridia</taxon>
        <taxon>Eubacteriales</taxon>
        <taxon>Clostridiaceae</taxon>
        <taxon>Caloramator</taxon>
    </lineage>
</organism>
<keyword evidence="1" id="KW-1133">Transmembrane helix</keyword>
<dbReference type="PANTHER" id="PTHR40032:SF1">
    <property type="entry name" value="EXPORTED PROTEIN"/>
    <property type="match status" value="1"/>
</dbReference>
<dbReference type="EMBL" id="FUYH01000001">
    <property type="protein sequence ID" value="SKA76180.1"/>
    <property type="molecule type" value="Genomic_DNA"/>
</dbReference>
<keyword evidence="1" id="KW-0812">Transmembrane</keyword>
<evidence type="ECO:0000256" key="1">
    <source>
        <dbReference type="SAM" id="Phobius"/>
    </source>
</evidence>
<sequence>MVSFRKIHYFIILTVLAVVLLFIYVFLPDAFVISNPYSKDEIAKEIEKIYNIRNVALVTKNMRNLSGLFDTSEKYGQWAMEHEVRRVKYLKDWSDERGIKFTNVQSMVRVKKMYEVKNKIKVSLEESIRFDYIYVRDENPAVNSFGVGLRHYLSLVKKDEGYYIYSDYYTDCFEDAMQRYSGDIKDTEDTENYDDFEDIFTSNVITEKVSYNRQRAVAYADKYCGAAWGSGNGFKYNKKYSDYNGLGGDCTNFISQVLSDEEGGGLLEDSIWFCSGSKGGKCSGSRAWVNAASFKEYILSSGKGKLIKKGTYKELTKPVEGYEGGFVSKLQLGDLICYEKKGKADHFAVVTSYDSHGYPLVNSHTADRYHVPWDLGWGDKGIKFLLIHING</sequence>
<dbReference type="InterPro" id="IPR024301">
    <property type="entry name" value="Amidase_6"/>
</dbReference>
<name>A0A1T4WFW0_9CLOT</name>
<evidence type="ECO:0000313" key="4">
    <source>
        <dbReference type="Proteomes" id="UP000190105"/>
    </source>
</evidence>
<feature type="transmembrane region" description="Helical" evidence="1">
    <location>
        <begin position="7"/>
        <end position="27"/>
    </location>
</feature>
<dbReference type="AlphaFoldDB" id="A0A1T4WFW0"/>